<protein>
    <submittedName>
        <fullName evidence="1">Uncharacterized protein</fullName>
    </submittedName>
</protein>
<accession>A0A150R8B4</accession>
<proteinExistence type="predicted"/>
<comment type="caution">
    <text evidence="1">The sequence shown here is derived from an EMBL/GenBank/DDBJ whole genome shotgun (WGS) entry which is preliminary data.</text>
</comment>
<reference evidence="1 2" key="1">
    <citation type="submission" date="2014-02" db="EMBL/GenBank/DDBJ databases">
        <title>The small core and large imbalanced accessory genome model reveals a collaborative survival strategy of Sorangium cellulosum strains in nature.</title>
        <authorList>
            <person name="Han K."/>
            <person name="Peng R."/>
            <person name="Blom J."/>
            <person name="Li Y.-Z."/>
        </authorList>
    </citation>
    <scope>NUCLEOTIDE SEQUENCE [LARGE SCALE GENOMIC DNA]</scope>
    <source>
        <strain evidence="1 2">So0011-07</strain>
    </source>
</reference>
<name>A0A150R8B4_SORCE</name>
<organism evidence="1 2">
    <name type="scientific">Sorangium cellulosum</name>
    <name type="common">Polyangium cellulosum</name>
    <dbReference type="NCBI Taxonomy" id="56"/>
    <lineage>
        <taxon>Bacteria</taxon>
        <taxon>Pseudomonadati</taxon>
        <taxon>Myxococcota</taxon>
        <taxon>Polyangia</taxon>
        <taxon>Polyangiales</taxon>
        <taxon>Polyangiaceae</taxon>
        <taxon>Sorangium</taxon>
    </lineage>
</organism>
<sequence length="86" mass="8731">MRTTWIGMGVMVGALLAWGCGGESALGEACEKEGADGECEEGSVCGKPDDSAALQCLKTCAEQTDCPADQACNGISGSDIKGCRPK</sequence>
<dbReference type="Proteomes" id="UP000075635">
    <property type="component" value="Unassembled WGS sequence"/>
</dbReference>
<evidence type="ECO:0000313" key="1">
    <source>
        <dbReference type="EMBL" id="KYF76544.1"/>
    </source>
</evidence>
<dbReference type="AlphaFoldDB" id="A0A150R8B4"/>
<dbReference type="EMBL" id="JEMB01003000">
    <property type="protein sequence ID" value="KYF76544.1"/>
    <property type="molecule type" value="Genomic_DNA"/>
</dbReference>
<gene>
    <name evidence="1" type="ORF">BE17_21705</name>
</gene>
<evidence type="ECO:0000313" key="2">
    <source>
        <dbReference type="Proteomes" id="UP000075635"/>
    </source>
</evidence>